<comment type="caution">
    <text evidence="1">The sequence shown here is derived from an EMBL/GenBank/DDBJ whole genome shotgun (WGS) entry which is preliminary data.</text>
</comment>
<proteinExistence type="predicted"/>
<dbReference type="EMBL" id="LAXI01000020">
    <property type="protein sequence ID" value="KRS15632.1"/>
    <property type="molecule type" value="Genomic_DNA"/>
</dbReference>
<gene>
    <name evidence="1" type="ORF">XM52_22590</name>
</gene>
<evidence type="ECO:0000313" key="2">
    <source>
        <dbReference type="Proteomes" id="UP000051401"/>
    </source>
</evidence>
<organism evidence="1 2">
    <name type="scientific">Roseovarius indicus</name>
    <dbReference type="NCBI Taxonomy" id="540747"/>
    <lineage>
        <taxon>Bacteria</taxon>
        <taxon>Pseudomonadati</taxon>
        <taxon>Pseudomonadota</taxon>
        <taxon>Alphaproteobacteria</taxon>
        <taxon>Rhodobacterales</taxon>
        <taxon>Roseobacteraceae</taxon>
        <taxon>Roseovarius</taxon>
    </lineage>
</organism>
<sequence>MRNRAHLLEIIREEQRRGEACPCGGSNEMCGCQNRPNRKEPCGECHLQPGETCDICGAQELAKGSV</sequence>
<accession>A0A0T5P3E0</accession>
<dbReference type="PATRIC" id="fig|540747.5.peg.2871"/>
<evidence type="ECO:0000313" key="1">
    <source>
        <dbReference type="EMBL" id="KRS15632.1"/>
    </source>
</evidence>
<keyword evidence="2" id="KW-1185">Reference proteome</keyword>
<dbReference type="Proteomes" id="UP000051401">
    <property type="component" value="Unassembled WGS sequence"/>
</dbReference>
<protein>
    <submittedName>
        <fullName evidence="1">Uncharacterized protein</fullName>
    </submittedName>
</protein>
<dbReference type="AlphaFoldDB" id="A0A0T5P3E0"/>
<reference evidence="1 2" key="1">
    <citation type="submission" date="2015-04" db="EMBL/GenBank/DDBJ databases">
        <title>The draft genome sequence of Roseovarius indicus B108T.</title>
        <authorList>
            <person name="Li G."/>
            <person name="Lai Q."/>
            <person name="Shao Z."/>
            <person name="Yan P."/>
        </authorList>
    </citation>
    <scope>NUCLEOTIDE SEQUENCE [LARGE SCALE GENOMIC DNA]</scope>
    <source>
        <strain evidence="1 2">B108</strain>
    </source>
</reference>
<name>A0A0T5P3E0_9RHOB</name>